<dbReference type="EMBL" id="PFEU01000007">
    <property type="protein sequence ID" value="PJE77035.1"/>
    <property type="molecule type" value="Genomic_DNA"/>
</dbReference>
<dbReference type="PANTHER" id="PTHR47618:SF1">
    <property type="entry name" value="BIFUNCTIONAL OLIGORIBONUCLEASE AND PAP PHOSPHATASE NRNA"/>
    <property type="match status" value="1"/>
</dbReference>
<dbReference type="InterPro" id="IPR001667">
    <property type="entry name" value="DDH_dom"/>
</dbReference>
<dbReference type="InterPro" id="IPR003156">
    <property type="entry name" value="DHHA1_dom"/>
</dbReference>
<feature type="domain" description="DDH" evidence="1">
    <location>
        <begin position="22"/>
        <end position="160"/>
    </location>
</feature>
<evidence type="ECO:0008006" key="5">
    <source>
        <dbReference type="Google" id="ProtNLM"/>
    </source>
</evidence>
<dbReference type="SUPFAM" id="SSF64182">
    <property type="entry name" value="DHH phosphoesterases"/>
    <property type="match status" value="1"/>
</dbReference>
<dbReference type="AlphaFoldDB" id="A0A2M8LHW8"/>
<evidence type="ECO:0000313" key="3">
    <source>
        <dbReference type="EMBL" id="PJE77035.1"/>
    </source>
</evidence>
<dbReference type="GO" id="GO:0003676">
    <property type="term" value="F:nucleic acid binding"/>
    <property type="evidence" value="ECO:0007669"/>
    <property type="project" value="InterPro"/>
</dbReference>
<feature type="domain" description="DHHA1" evidence="2">
    <location>
        <begin position="237"/>
        <end position="306"/>
    </location>
</feature>
<accession>A0A2M8LHW8</accession>
<evidence type="ECO:0000313" key="4">
    <source>
        <dbReference type="Proteomes" id="UP000231436"/>
    </source>
</evidence>
<gene>
    <name evidence="3" type="ORF">COV05_01285</name>
</gene>
<reference evidence="4" key="1">
    <citation type="submission" date="2017-09" db="EMBL/GenBank/DDBJ databases">
        <title>Depth-based differentiation of microbial function through sediment-hosted aquifers and enrichment of novel symbionts in the deep terrestrial subsurface.</title>
        <authorList>
            <person name="Probst A.J."/>
            <person name="Ladd B."/>
            <person name="Jarett J.K."/>
            <person name="Geller-Mcgrath D.E."/>
            <person name="Sieber C.M.K."/>
            <person name="Emerson J.B."/>
            <person name="Anantharaman K."/>
            <person name="Thomas B.C."/>
            <person name="Malmstrom R."/>
            <person name="Stieglmeier M."/>
            <person name="Klingl A."/>
            <person name="Woyke T."/>
            <person name="Ryan C.M."/>
            <person name="Banfield J.F."/>
        </authorList>
    </citation>
    <scope>NUCLEOTIDE SEQUENCE [LARGE SCALE GENOMIC DNA]</scope>
</reference>
<dbReference type="Pfam" id="PF02272">
    <property type="entry name" value="DHHA1"/>
    <property type="match status" value="1"/>
</dbReference>
<name>A0A2M8LHW8_9BACT</name>
<sequence length="325" mass="35986">MESYIHRQINNLLLKATDPVFISDERIDGDSLGASLALADYMASHGKIVPVYVASPIPEQYQRLPRIHQCTTDLQLFDNPEIDLVVVFDCSDDQFVAQLMDRIPGDPVVINIDHHATNNRYGHVNQVVVDAPATAAVVHRFFEENQIIPSKDAATCLLTGLCFDTTAFSNAATDERALMVASELLLSGARVQDVIHAMFHNRSISALRVWGLALERIEESEKKDMISTYLTRADIEENQVTDDEIDGLSNFLNLVTDVDTLRVFRETADGHVKVSMRSLTQDVSQMAKEQGGGGHKRAAGYVISDARLVCNQKGCWGVEEANKTV</sequence>
<dbReference type="Gene3D" id="3.10.310.30">
    <property type="match status" value="1"/>
</dbReference>
<evidence type="ECO:0000259" key="2">
    <source>
        <dbReference type="Pfam" id="PF02272"/>
    </source>
</evidence>
<dbReference type="InterPro" id="IPR038763">
    <property type="entry name" value="DHH_sf"/>
</dbReference>
<proteinExistence type="predicted"/>
<organism evidence="3 4">
    <name type="scientific">Candidatus Uhrbacteria bacterium CG10_big_fil_rev_8_21_14_0_10_48_16</name>
    <dbReference type="NCBI Taxonomy" id="1975038"/>
    <lineage>
        <taxon>Bacteria</taxon>
        <taxon>Candidatus Uhriibacteriota</taxon>
    </lineage>
</organism>
<evidence type="ECO:0000259" key="1">
    <source>
        <dbReference type="Pfam" id="PF01368"/>
    </source>
</evidence>
<dbReference type="Pfam" id="PF01368">
    <property type="entry name" value="DHH"/>
    <property type="match status" value="1"/>
</dbReference>
<dbReference type="PANTHER" id="PTHR47618">
    <property type="entry name" value="BIFUNCTIONAL OLIGORIBONUCLEASE AND PAP PHOSPHATASE NRNA"/>
    <property type="match status" value="1"/>
</dbReference>
<dbReference type="InterPro" id="IPR051319">
    <property type="entry name" value="Oligoribo/pAp-PDE_c-di-AMP_PDE"/>
</dbReference>
<comment type="caution">
    <text evidence="3">The sequence shown here is derived from an EMBL/GenBank/DDBJ whole genome shotgun (WGS) entry which is preliminary data.</text>
</comment>
<dbReference type="Gene3D" id="3.90.1640.10">
    <property type="entry name" value="inorganic pyrophosphatase (n-terminal core)"/>
    <property type="match status" value="1"/>
</dbReference>
<protein>
    <recommendedName>
        <fullName evidence="5">DDH domain-containing protein</fullName>
    </recommendedName>
</protein>
<dbReference type="Proteomes" id="UP000231436">
    <property type="component" value="Unassembled WGS sequence"/>
</dbReference>